<evidence type="ECO:0000256" key="2">
    <source>
        <dbReference type="ARBA" id="ARBA00022771"/>
    </source>
</evidence>
<dbReference type="InterPro" id="IPR013083">
    <property type="entry name" value="Znf_RING/FYVE/PHD"/>
</dbReference>
<dbReference type="PROSITE" id="PS50089">
    <property type="entry name" value="ZF_RING_2"/>
    <property type="match status" value="1"/>
</dbReference>
<dbReference type="Gramene" id="TraesCS7D02G125200.1">
    <property type="protein sequence ID" value="TraesCS7D02G125200.1.cds1"/>
    <property type="gene ID" value="TraesCS7D02G125200"/>
</dbReference>
<dbReference type="Gramene" id="TraesARI7D03G04387900.1">
    <property type="protein sequence ID" value="TraesARI7D03G04387900.1.CDS1"/>
    <property type="gene ID" value="TraesARI7D03G04387900"/>
</dbReference>
<keyword evidence="7" id="KW-1185">Reference proteome</keyword>
<dbReference type="Pfam" id="PF13639">
    <property type="entry name" value="zf-RING_2"/>
    <property type="match status" value="1"/>
</dbReference>
<dbReference type="Gramene" id="TraesCLE_scaffold_059560_01G000400.1">
    <property type="protein sequence ID" value="TraesCLE_scaffold_059560_01G000400.1"/>
    <property type="gene ID" value="TraesCLE_scaffold_059560_01G000400"/>
</dbReference>
<dbReference type="Gramene" id="TraesWEE_scaffold_101964_01G000300.1">
    <property type="protein sequence ID" value="TraesWEE_scaffold_101964_01G000300.1"/>
    <property type="gene ID" value="TraesWEE_scaffold_101964_01G000300"/>
</dbReference>
<dbReference type="Gramene" id="TraesNOR7D03G04361500.1">
    <property type="protein sequence ID" value="TraesNOR7D03G04361500.1.CDS1"/>
    <property type="gene ID" value="TraesNOR7D03G04361500"/>
</dbReference>
<dbReference type="Gramene" id="TraesLDM7D03G04318930.1">
    <property type="protein sequence ID" value="TraesLDM7D03G04318930.1.CDS1"/>
    <property type="gene ID" value="TraesLDM7D03G04318930"/>
</dbReference>
<evidence type="ECO:0000256" key="4">
    <source>
        <dbReference type="PROSITE-ProRule" id="PRU00175"/>
    </source>
</evidence>
<dbReference type="SMART" id="SM00184">
    <property type="entry name" value="RING"/>
    <property type="match status" value="1"/>
</dbReference>
<name>A0A3B6TA66_WHEAT</name>
<sequence length="202" mass="21636">MQSRDSLMASPAMAMDIAADDLFYRALQSLDEGLAQGIAQDGADNMHLLRQQQQQQAYADALFRELTGVAFNSDLAMADTDGPDAPDDPALGEAVAEALKTVGAPSDGQGCPICMEDDDDDNAATGAWKETPCGHRFHGRCVERWLRVKGSCPMCRRQMVAMPAAAATSTSPAGFSDFEMAVAGIEDAIMEFMREGASYDRS</sequence>
<dbReference type="STRING" id="4565.A0A3B6TA66"/>
<feature type="domain" description="RING-type" evidence="5">
    <location>
        <begin position="111"/>
        <end position="156"/>
    </location>
</feature>
<dbReference type="AlphaFoldDB" id="A0A3B6TA66"/>
<evidence type="ECO:0000313" key="6">
    <source>
        <dbReference type="EnsemblPlants" id="TraesCS7D02G125200.1.cds1"/>
    </source>
</evidence>
<dbReference type="Gramene" id="TraesCAD_scaffold_129476_01G000300.1">
    <property type="protein sequence ID" value="TraesCAD_scaffold_129476_01G000300.1"/>
    <property type="gene ID" value="TraesCAD_scaffold_129476_01G000300"/>
</dbReference>
<dbReference type="PANTHER" id="PTHR15710">
    <property type="entry name" value="E3 UBIQUITIN-PROTEIN LIGASE PRAJA"/>
    <property type="match status" value="1"/>
</dbReference>
<dbReference type="GO" id="GO:0061630">
    <property type="term" value="F:ubiquitin protein ligase activity"/>
    <property type="evidence" value="ECO:0000318"/>
    <property type="project" value="GO_Central"/>
</dbReference>
<evidence type="ECO:0000259" key="5">
    <source>
        <dbReference type="PROSITE" id="PS50089"/>
    </source>
</evidence>
<dbReference type="Gene3D" id="3.30.40.10">
    <property type="entry name" value="Zinc/RING finger domain, C3HC4 (zinc finger)"/>
    <property type="match status" value="1"/>
</dbReference>
<keyword evidence="3" id="KW-0862">Zinc</keyword>
<dbReference type="InterPro" id="IPR001841">
    <property type="entry name" value="Znf_RING"/>
</dbReference>
<reference evidence="6" key="2">
    <citation type="submission" date="2018-10" db="UniProtKB">
        <authorList>
            <consortium name="EnsemblPlants"/>
        </authorList>
    </citation>
    <scope>IDENTIFICATION</scope>
</reference>
<dbReference type="Gramene" id="TraesCS7D03G0282600.1">
    <property type="protein sequence ID" value="TraesCS7D03G0282600.1.CDS1"/>
    <property type="gene ID" value="TraesCS7D03G0282600"/>
</dbReference>
<dbReference type="Gramene" id="TraesSYM7D03G04365670.1">
    <property type="protein sequence ID" value="TraesSYM7D03G04365670.1.CDS1"/>
    <property type="gene ID" value="TraesSYM7D03G04365670"/>
</dbReference>
<protein>
    <recommendedName>
        <fullName evidence="5">RING-type domain-containing protein</fullName>
    </recommendedName>
</protein>
<evidence type="ECO:0000256" key="3">
    <source>
        <dbReference type="ARBA" id="ARBA00022833"/>
    </source>
</evidence>
<reference evidence="6" key="1">
    <citation type="submission" date="2018-08" db="EMBL/GenBank/DDBJ databases">
        <authorList>
            <person name="Rossello M."/>
        </authorList>
    </citation>
    <scope>NUCLEOTIDE SEQUENCE [LARGE SCALE GENOMIC DNA]</scope>
    <source>
        <strain evidence="6">cv. Chinese Spring</strain>
    </source>
</reference>
<dbReference type="GO" id="GO:0006511">
    <property type="term" value="P:ubiquitin-dependent protein catabolic process"/>
    <property type="evidence" value="ECO:0000318"/>
    <property type="project" value="GO_Central"/>
</dbReference>
<proteinExistence type="predicted"/>
<keyword evidence="2 4" id="KW-0863">Zinc-finger</keyword>
<accession>A0A3B6TA66</accession>
<dbReference type="Gramene" id="TraesROB_scaffold_070601_01G000400.1">
    <property type="protein sequence ID" value="TraesROB_scaffold_070601_01G000400.1"/>
    <property type="gene ID" value="TraesROB_scaffold_070601_01G000400"/>
</dbReference>
<evidence type="ECO:0000313" key="7">
    <source>
        <dbReference type="Proteomes" id="UP000019116"/>
    </source>
</evidence>
<dbReference type="Proteomes" id="UP000019116">
    <property type="component" value="Chromosome 7D"/>
</dbReference>
<dbReference type="EnsemblPlants" id="TraesCS7D02G125200.1">
    <property type="protein sequence ID" value="TraesCS7D02G125200.1.cds1"/>
    <property type="gene ID" value="TraesCS7D02G125200"/>
</dbReference>
<dbReference type="GO" id="GO:0016567">
    <property type="term" value="P:protein ubiquitination"/>
    <property type="evidence" value="ECO:0000318"/>
    <property type="project" value="GO_Central"/>
</dbReference>
<dbReference type="PANTHER" id="PTHR15710:SF88">
    <property type="entry name" value="RING-TYPE DOMAIN-CONTAINING PROTEIN"/>
    <property type="match status" value="1"/>
</dbReference>
<keyword evidence="1" id="KW-0479">Metal-binding</keyword>
<dbReference type="OrthoDB" id="8062037at2759"/>
<organism evidence="6">
    <name type="scientific">Triticum aestivum</name>
    <name type="common">Wheat</name>
    <dbReference type="NCBI Taxonomy" id="4565"/>
    <lineage>
        <taxon>Eukaryota</taxon>
        <taxon>Viridiplantae</taxon>
        <taxon>Streptophyta</taxon>
        <taxon>Embryophyta</taxon>
        <taxon>Tracheophyta</taxon>
        <taxon>Spermatophyta</taxon>
        <taxon>Magnoliopsida</taxon>
        <taxon>Liliopsida</taxon>
        <taxon>Poales</taxon>
        <taxon>Poaceae</taxon>
        <taxon>BOP clade</taxon>
        <taxon>Pooideae</taxon>
        <taxon>Triticodae</taxon>
        <taxon>Triticeae</taxon>
        <taxon>Triticinae</taxon>
        <taxon>Triticum</taxon>
    </lineage>
</organism>
<dbReference type="SUPFAM" id="SSF57850">
    <property type="entry name" value="RING/U-box"/>
    <property type="match status" value="1"/>
</dbReference>
<evidence type="ECO:0000256" key="1">
    <source>
        <dbReference type="ARBA" id="ARBA00022723"/>
    </source>
</evidence>
<dbReference type="GO" id="GO:0008270">
    <property type="term" value="F:zinc ion binding"/>
    <property type="evidence" value="ECO:0007669"/>
    <property type="project" value="UniProtKB-KW"/>
</dbReference>